<dbReference type="InterPro" id="IPR004360">
    <property type="entry name" value="Glyas_Fos-R_dOase_dom"/>
</dbReference>
<comment type="similarity">
    <text evidence="2 8">Belongs to the extradiol ring-cleavage dioxygenase family.</text>
</comment>
<sequence length="311" mass="34345">MLRYRRLVRVELNVTNLGRSSKFYEEIVGLTPIERNPDGSASFLCGSDDCLVVLHEFPVPGFRSIALSLEDESAFEGLHRQLSEHNVPYDVAPSEECDARNLLRAWRIAEPNSSAAFEFCLPRATAMSRTFTPTVAKIQRIGHVVFCTPRHAEAVTFMRKVLGFATSDDIDGVITLMRPPPSPYHHGVGVGLGARHGLHHVNFMVSAIDDIGIAMNRFKREGVPIVFGPGRHPASESVFLYFLDPDGLTLEYSFGMEEFPEVSPREPRVLPPVPASIDGWGGIRDPRMSATGLIQPYRAGSGWQAFVEGVA</sequence>
<proteinExistence type="inferred from homology"/>
<dbReference type="InterPro" id="IPR050383">
    <property type="entry name" value="GlyoxalaseI/FosfomycinResist"/>
</dbReference>
<dbReference type="PANTHER" id="PTHR21366">
    <property type="entry name" value="GLYOXALASE FAMILY PROTEIN"/>
    <property type="match status" value="1"/>
</dbReference>
<dbReference type="EMBL" id="SWJE01000021">
    <property type="protein sequence ID" value="TKC80221.1"/>
    <property type="molecule type" value="Genomic_DNA"/>
</dbReference>
<comment type="caution">
    <text evidence="10">The sequence shown here is derived from an EMBL/GenBank/DDBJ whole genome shotgun (WGS) entry which is preliminary data.</text>
</comment>
<dbReference type="GO" id="GO:0008198">
    <property type="term" value="F:ferrous iron binding"/>
    <property type="evidence" value="ECO:0007669"/>
    <property type="project" value="InterPro"/>
</dbReference>
<dbReference type="SUPFAM" id="SSF54593">
    <property type="entry name" value="Glyoxalase/Bleomycin resistance protein/Dihydroxybiphenyl dioxygenase"/>
    <property type="match status" value="2"/>
</dbReference>
<dbReference type="Pfam" id="PF00903">
    <property type="entry name" value="Glyoxalase"/>
    <property type="match status" value="2"/>
</dbReference>
<dbReference type="PROSITE" id="PS00082">
    <property type="entry name" value="EXTRADIOL_DIOXYGENAS"/>
    <property type="match status" value="1"/>
</dbReference>
<feature type="domain" description="VOC" evidence="9">
    <location>
        <begin position="140"/>
        <end position="255"/>
    </location>
</feature>
<evidence type="ECO:0000256" key="1">
    <source>
        <dbReference type="ARBA" id="ARBA00001954"/>
    </source>
</evidence>
<evidence type="ECO:0000256" key="4">
    <source>
        <dbReference type="ARBA" id="ARBA00022797"/>
    </source>
</evidence>
<keyword evidence="6 8" id="KW-0560">Oxidoreductase</keyword>
<evidence type="ECO:0000256" key="5">
    <source>
        <dbReference type="ARBA" id="ARBA00022964"/>
    </source>
</evidence>
<evidence type="ECO:0000256" key="6">
    <source>
        <dbReference type="ARBA" id="ARBA00023002"/>
    </source>
</evidence>
<keyword evidence="5 8" id="KW-0223">Dioxygenase</keyword>
<dbReference type="GO" id="GO:0051213">
    <property type="term" value="F:dioxygenase activity"/>
    <property type="evidence" value="ECO:0007669"/>
    <property type="project" value="UniProtKB-KW"/>
</dbReference>
<gene>
    <name evidence="10" type="ORF">FAZ69_29680</name>
</gene>
<keyword evidence="3" id="KW-0479">Metal-binding</keyword>
<organism evidence="10 11">
    <name type="scientific">Trinickia terrae</name>
    <dbReference type="NCBI Taxonomy" id="2571161"/>
    <lineage>
        <taxon>Bacteria</taxon>
        <taxon>Pseudomonadati</taxon>
        <taxon>Pseudomonadota</taxon>
        <taxon>Betaproteobacteria</taxon>
        <taxon>Burkholderiales</taxon>
        <taxon>Burkholderiaceae</taxon>
        <taxon>Trinickia</taxon>
    </lineage>
</organism>
<dbReference type="Proteomes" id="UP000305539">
    <property type="component" value="Unassembled WGS sequence"/>
</dbReference>
<dbReference type="OrthoDB" id="5430221at2"/>
<feature type="domain" description="VOC" evidence="9">
    <location>
        <begin position="6"/>
        <end position="122"/>
    </location>
</feature>
<dbReference type="RefSeq" id="WP_136898657.1">
    <property type="nucleotide sequence ID" value="NZ_SWJE01000021.1"/>
</dbReference>
<evidence type="ECO:0000256" key="8">
    <source>
        <dbReference type="RuleBase" id="RU000683"/>
    </source>
</evidence>
<dbReference type="InterPro" id="IPR037523">
    <property type="entry name" value="VOC_core"/>
</dbReference>
<accession>A0A4U1HGS0</accession>
<dbReference type="AlphaFoldDB" id="A0A4U1HGS0"/>
<dbReference type="InterPro" id="IPR000486">
    <property type="entry name" value="Xdiol_ring_cleave_dOase_1/2"/>
</dbReference>
<dbReference type="PROSITE" id="PS51819">
    <property type="entry name" value="VOC"/>
    <property type="match status" value="2"/>
</dbReference>
<evidence type="ECO:0000313" key="10">
    <source>
        <dbReference type="EMBL" id="TKC80221.1"/>
    </source>
</evidence>
<dbReference type="Gene3D" id="3.10.180.10">
    <property type="entry name" value="2,3-Dihydroxybiphenyl 1,2-Dioxygenase, domain 1"/>
    <property type="match status" value="2"/>
</dbReference>
<comment type="cofactor">
    <cofactor evidence="1 8">
        <name>Fe(2+)</name>
        <dbReference type="ChEBI" id="CHEBI:29033"/>
    </cofactor>
</comment>
<keyword evidence="4 8" id="KW-0058">Aromatic hydrocarbons catabolism</keyword>
<evidence type="ECO:0000256" key="7">
    <source>
        <dbReference type="ARBA" id="ARBA00023004"/>
    </source>
</evidence>
<dbReference type="InterPro" id="IPR029068">
    <property type="entry name" value="Glyas_Bleomycin-R_OHBP_Dase"/>
</dbReference>
<dbReference type="PANTHER" id="PTHR21366:SF14">
    <property type="entry name" value="GLYOXALASE DOMAIN-CONTAINING PROTEIN 5"/>
    <property type="match status" value="1"/>
</dbReference>
<protein>
    <submittedName>
        <fullName evidence="10">Glyoxalase</fullName>
    </submittedName>
</protein>
<keyword evidence="7 8" id="KW-0408">Iron</keyword>
<evidence type="ECO:0000313" key="11">
    <source>
        <dbReference type="Proteomes" id="UP000305539"/>
    </source>
</evidence>
<evidence type="ECO:0000259" key="9">
    <source>
        <dbReference type="PROSITE" id="PS51819"/>
    </source>
</evidence>
<evidence type="ECO:0000256" key="2">
    <source>
        <dbReference type="ARBA" id="ARBA00008784"/>
    </source>
</evidence>
<name>A0A4U1HGS0_9BURK</name>
<evidence type="ECO:0000256" key="3">
    <source>
        <dbReference type="ARBA" id="ARBA00022723"/>
    </source>
</evidence>
<reference evidence="10 11" key="1">
    <citation type="submission" date="2019-04" db="EMBL/GenBank/DDBJ databases">
        <title>Trinickia sp. 7GSK02, isolated from subtropical forest soil.</title>
        <authorList>
            <person name="Gao Z.-H."/>
            <person name="Qiu L.-H."/>
        </authorList>
    </citation>
    <scope>NUCLEOTIDE SEQUENCE [LARGE SCALE GENOMIC DNA]</scope>
    <source>
        <strain evidence="10 11">7GSK02</strain>
    </source>
</reference>
<keyword evidence="11" id="KW-1185">Reference proteome</keyword>